<evidence type="ECO:0000256" key="2">
    <source>
        <dbReference type="ARBA" id="ARBA00005268"/>
    </source>
</evidence>
<accession>A0A800MXM1</accession>
<evidence type="ECO:0000256" key="6">
    <source>
        <dbReference type="SAM" id="Phobius"/>
    </source>
</evidence>
<dbReference type="InterPro" id="IPR005226">
    <property type="entry name" value="UPF0014_fam"/>
</dbReference>
<evidence type="ECO:0000256" key="1">
    <source>
        <dbReference type="ARBA" id="ARBA00004141"/>
    </source>
</evidence>
<evidence type="ECO:0000313" key="7">
    <source>
        <dbReference type="EMBL" id="KAF0824371.1"/>
    </source>
</evidence>
<keyword evidence="3 6" id="KW-0812">Transmembrane</keyword>
<feature type="transmembrane region" description="Helical" evidence="6">
    <location>
        <begin position="20"/>
        <end position="42"/>
    </location>
</feature>
<dbReference type="EMBL" id="VDEM01000016">
    <property type="protein sequence ID" value="KAF0824371.1"/>
    <property type="molecule type" value="Genomic_DNA"/>
</dbReference>
<comment type="caution">
    <text evidence="7">The sequence shown here is derived from an EMBL/GenBank/DDBJ whole genome shotgun (WGS) entry which is preliminary data.</text>
</comment>
<evidence type="ECO:0000256" key="3">
    <source>
        <dbReference type="ARBA" id="ARBA00022692"/>
    </source>
</evidence>
<dbReference type="GO" id="GO:0005886">
    <property type="term" value="C:plasma membrane"/>
    <property type="evidence" value="ECO:0007669"/>
    <property type="project" value="TreeGrafter"/>
</dbReference>
<dbReference type="PANTHER" id="PTHR30028:SF0">
    <property type="entry name" value="PROTEIN ALUMINUM SENSITIVE 3"/>
    <property type="match status" value="1"/>
</dbReference>
<keyword evidence="5 6" id="KW-0472">Membrane</keyword>
<evidence type="ECO:0000256" key="4">
    <source>
        <dbReference type="ARBA" id="ARBA00022989"/>
    </source>
</evidence>
<keyword evidence="4 6" id="KW-1133">Transmembrane helix</keyword>
<comment type="similarity">
    <text evidence="2">Belongs to the UPF0014 family.</text>
</comment>
<protein>
    <submittedName>
        <fullName evidence="7">Putative iron export permease protein FetB</fullName>
    </submittedName>
</protein>
<dbReference type="Proteomes" id="UP000465778">
    <property type="component" value="Unassembled WGS sequence"/>
</dbReference>
<organism evidence="7 8">
    <name type="scientific">Cytobacillus firmus</name>
    <name type="common">Bacillus firmus</name>
    <dbReference type="NCBI Taxonomy" id="1399"/>
    <lineage>
        <taxon>Bacteria</taxon>
        <taxon>Bacillati</taxon>
        <taxon>Bacillota</taxon>
        <taxon>Bacilli</taxon>
        <taxon>Bacillales</taxon>
        <taxon>Bacillaceae</taxon>
        <taxon>Cytobacillus</taxon>
    </lineage>
</organism>
<gene>
    <name evidence="7" type="ORF">KIS1582_1887</name>
</gene>
<dbReference type="AlphaFoldDB" id="A0A800MXM1"/>
<evidence type="ECO:0000256" key="5">
    <source>
        <dbReference type="ARBA" id="ARBA00023136"/>
    </source>
</evidence>
<dbReference type="PANTHER" id="PTHR30028">
    <property type="entry name" value="UPF0014 INNER MEMBRANE PROTEIN YBBM-RELATED"/>
    <property type="match status" value="1"/>
</dbReference>
<name>A0A800MXM1_CYTFI</name>
<reference evidence="7 8" key="1">
    <citation type="journal article" date="2020" name="G3 (Bethesda)">
        <title>Whole Genome Sequencing and Comparative Genomics of Two Nematicidal Bacillus Strains Reveals a Wide Range of Possible Virulence Factors.</title>
        <authorList>
            <person name="Susic N."/>
            <person name="Janezic S."/>
            <person name="Rupnik M."/>
            <person name="Geric Stare B."/>
        </authorList>
    </citation>
    <scope>NUCLEOTIDE SEQUENCE [LARGE SCALE GENOMIC DNA]</scope>
    <source>
        <strain evidence="7 8">I-1582</strain>
    </source>
</reference>
<dbReference type="Pfam" id="PF03649">
    <property type="entry name" value="UPF0014"/>
    <property type="match status" value="1"/>
</dbReference>
<proteinExistence type="inferred from homology"/>
<comment type="subcellular location">
    <subcellularLocation>
        <location evidence="1">Membrane</location>
        <topology evidence="1">Multi-pass membrane protein</topology>
    </subcellularLocation>
</comment>
<sequence>MMTGQILSGVSPLLAIEYQIVILLGILGSVGLSVILFILLAYKNFFNQDAQFSPEGKS</sequence>
<evidence type="ECO:0000313" key="8">
    <source>
        <dbReference type="Proteomes" id="UP000465778"/>
    </source>
</evidence>